<name>A0A9W9YZ09_9CNID</name>
<dbReference type="GO" id="GO:0050808">
    <property type="term" value="P:synapse organization"/>
    <property type="evidence" value="ECO:0007669"/>
    <property type="project" value="TreeGrafter"/>
</dbReference>
<evidence type="ECO:0000256" key="1">
    <source>
        <dbReference type="ARBA" id="ARBA00004236"/>
    </source>
</evidence>
<dbReference type="SUPFAM" id="SSF48726">
    <property type="entry name" value="Immunoglobulin"/>
    <property type="match status" value="1"/>
</dbReference>
<accession>A0A9W9YZ09</accession>
<evidence type="ECO:0000256" key="8">
    <source>
        <dbReference type="ARBA" id="ARBA00023319"/>
    </source>
</evidence>
<gene>
    <name evidence="10" type="primary">ROBO1_9</name>
    <name evidence="10" type="ORF">OS493_031058</name>
</gene>
<keyword evidence="3" id="KW-0732">Signal</keyword>
<dbReference type="InterPro" id="IPR036179">
    <property type="entry name" value="Ig-like_dom_sf"/>
</dbReference>
<comment type="caution">
    <text evidence="10">The sequence shown here is derived from an EMBL/GenBank/DDBJ whole genome shotgun (WGS) entry which is preliminary data.</text>
</comment>
<evidence type="ECO:0000256" key="3">
    <source>
        <dbReference type="ARBA" id="ARBA00022729"/>
    </source>
</evidence>
<dbReference type="GO" id="GO:0005886">
    <property type="term" value="C:plasma membrane"/>
    <property type="evidence" value="ECO:0007669"/>
    <property type="project" value="UniProtKB-SubCell"/>
</dbReference>
<reference evidence="10" key="1">
    <citation type="submission" date="2023-01" db="EMBL/GenBank/DDBJ databases">
        <title>Genome assembly of the deep-sea coral Lophelia pertusa.</title>
        <authorList>
            <person name="Herrera S."/>
            <person name="Cordes E."/>
        </authorList>
    </citation>
    <scope>NUCLEOTIDE SEQUENCE</scope>
    <source>
        <strain evidence="10">USNM1676648</strain>
        <tissue evidence="10">Polyp</tissue>
    </source>
</reference>
<dbReference type="InterPro" id="IPR050958">
    <property type="entry name" value="Cell_Adh-Cytoskel_Orgn"/>
</dbReference>
<protein>
    <submittedName>
        <fullName evidence="10">Roundabout 1</fullName>
    </submittedName>
</protein>
<dbReference type="EMBL" id="MU826860">
    <property type="protein sequence ID" value="KAJ7370643.1"/>
    <property type="molecule type" value="Genomic_DNA"/>
</dbReference>
<dbReference type="GO" id="GO:0030424">
    <property type="term" value="C:axon"/>
    <property type="evidence" value="ECO:0007669"/>
    <property type="project" value="TreeGrafter"/>
</dbReference>
<organism evidence="10 11">
    <name type="scientific">Desmophyllum pertusum</name>
    <dbReference type="NCBI Taxonomy" id="174260"/>
    <lineage>
        <taxon>Eukaryota</taxon>
        <taxon>Metazoa</taxon>
        <taxon>Cnidaria</taxon>
        <taxon>Anthozoa</taxon>
        <taxon>Hexacorallia</taxon>
        <taxon>Scleractinia</taxon>
        <taxon>Caryophylliina</taxon>
        <taxon>Caryophylliidae</taxon>
        <taxon>Desmophyllum</taxon>
    </lineage>
</organism>
<dbReference type="Pfam" id="PF13927">
    <property type="entry name" value="Ig_3"/>
    <property type="match status" value="1"/>
</dbReference>
<keyword evidence="8" id="KW-0393">Immunoglobulin domain</keyword>
<evidence type="ECO:0000256" key="5">
    <source>
        <dbReference type="ARBA" id="ARBA00023136"/>
    </source>
</evidence>
<evidence type="ECO:0000259" key="9">
    <source>
        <dbReference type="PROSITE" id="PS50835"/>
    </source>
</evidence>
<keyword evidence="7" id="KW-0325">Glycoprotein</keyword>
<keyword evidence="6" id="KW-1015">Disulfide bond</keyword>
<dbReference type="InterPro" id="IPR003598">
    <property type="entry name" value="Ig_sub2"/>
</dbReference>
<proteinExistence type="predicted"/>
<dbReference type="GO" id="GO:0007156">
    <property type="term" value="P:homophilic cell adhesion via plasma membrane adhesion molecules"/>
    <property type="evidence" value="ECO:0007669"/>
    <property type="project" value="TreeGrafter"/>
</dbReference>
<dbReference type="PANTHER" id="PTHR45080:SF8">
    <property type="entry name" value="IG-LIKE DOMAIN-CONTAINING PROTEIN"/>
    <property type="match status" value="1"/>
</dbReference>
<dbReference type="SMART" id="SM00408">
    <property type="entry name" value="IGc2"/>
    <property type="match status" value="1"/>
</dbReference>
<keyword evidence="4" id="KW-0677">Repeat</keyword>
<dbReference type="InterPro" id="IPR007110">
    <property type="entry name" value="Ig-like_dom"/>
</dbReference>
<dbReference type="Proteomes" id="UP001163046">
    <property type="component" value="Unassembled WGS sequence"/>
</dbReference>
<dbReference type="PROSITE" id="PS50835">
    <property type="entry name" value="IG_LIKE"/>
    <property type="match status" value="1"/>
</dbReference>
<dbReference type="OrthoDB" id="5988528at2759"/>
<feature type="domain" description="Ig-like" evidence="9">
    <location>
        <begin position="5"/>
        <end position="86"/>
    </location>
</feature>
<dbReference type="SMART" id="SM00409">
    <property type="entry name" value="IG"/>
    <property type="match status" value="1"/>
</dbReference>
<comment type="subcellular location">
    <subcellularLocation>
        <location evidence="1">Cell membrane</location>
    </subcellularLocation>
</comment>
<evidence type="ECO:0000256" key="7">
    <source>
        <dbReference type="ARBA" id="ARBA00023180"/>
    </source>
</evidence>
<sequence length="97" mass="10569">MAVPPQFTETLDRVIKVTYNSVASISCRVFGFPAPTIVWSRGLVSLPQGRTTITNGTLNISNFSPQDSGTYQCKATNKLGYVRALTTLIYAKPGKNQ</sequence>
<evidence type="ECO:0000256" key="4">
    <source>
        <dbReference type="ARBA" id="ARBA00022737"/>
    </source>
</evidence>
<keyword evidence="11" id="KW-1185">Reference proteome</keyword>
<dbReference type="GO" id="GO:0043025">
    <property type="term" value="C:neuronal cell body"/>
    <property type="evidence" value="ECO:0007669"/>
    <property type="project" value="TreeGrafter"/>
</dbReference>
<dbReference type="InterPro" id="IPR003599">
    <property type="entry name" value="Ig_sub"/>
</dbReference>
<evidence type="ECO:0000256" key="2">
    <source>
        <dbReference type="ARBA" id="ARBA00022475"/>
    </source>
</evidence>
<dbReference type="InterPro" id="IPR013783">
    <property type="entry name" value="Ig-like_fold"/>
</dbReference>
<keyword evidence="2" id="KW-1003">Cell membrane</keyword>
<keyword evidence="5" id="KW-0472">Membrane</keyword>
<dbReference type="Gene3D" id="2.60.40.10">
    <property type="entry name" value="Immunoglobulins"/>
    <property type="match status" value="1"/>
</dbReference>
<dbReference type="GO" id="GO:0008046">
    <property type="term" value="F:axon guidance receptor activity"/>
    <property type="evidence" value="ECO:0007669"/>
    <property type="project" value="TreeGrafter"/>
</dbReference>
<evidence type="ECO:0000256" key="6">
    <source>
        <dbReference type="ARBA" id="ARBA00023157"/>
    </source>
</evidence>
<dbReference type="PANTHER" id="PTHR45080">
    <property type="entry name" value="CONTACTIN 5"/>
    <property type="match status" value="1"/>
</dbReference>
<dbReference type="AlphaFoldDB" id="A0A9W9YZ09"/>
<dbReference type="FunFam" id="2.60.40.10:FF:000005">
    <property type="entry name" value="Neuronal cell adhesion molecule"/>
    <property type="match status" value="1"/>
</dbReference>
<evidence type="ECO:0000313" key="10">
    <source>
        <dbReference type="EMBL" id="KAJ7370643.1"/>
    </source>
</evidence>
<evidence type="ECO:0000313" key="11">
    <source>
        <dbReference type="Proteomes" id="UP001163046"/>
    </source>
</evidence>